<evidence type="ECO:0000259" key="5">
    <source>
        <dbReference type="SMART" id="SM00672"/>
    </source>
</evidence>
<dbReference type="EMBL" id="ML991798">
    <property type="protein sequence ID" value="KAF2234434.1"/>
    <property type="molecule type" value="Genomic_DNA"/>
</dbReference>
<comment type="similarity">
    <text evidence="1">Belongs to the glycosyltransferase 90 family.</text>
</comment>
<dbReference type="AlphaFoldDB" id="A0A6A6H8I2"/>
<evidence type="ECO:0000256" key="4">
    <source>
        <dbReference type="SAM" id="Phobius"/>
    </source>
</evidence>
<feature type="compositionally biased region" description="Pro residues" evidence="3">
    <location>
        <begin position="82"/>
        <end position="95"/>
    </location>
</feature>
<protein>
    <submittedName>
        <fullName evidence="6">Glycosyltransferase family 90 protein</fullName>
    </submittedName>
</protein>
<feature type="transmembrane region" description="Helical" evidence="4">
    <location>
        <begin position="417"/>
        <end position="438"/>
    </location>
</feature>
<dbReference type="OrthoDB" id="541052at2759"/>
<dbReference type="PANTHER" id="PTHR12203:SF35">
    <property type="entry name" value="PROTEIN O-GLUCOSYLTRANSFERASE 1"/>
    <property type="match status" value="1"/>
</dbReference>
<keyword evidence="4" id="KW-1133">Transmembrane helix</keyword>
<gene>
    <name evidence="6" type="ORF">EV356DRAFT_485080</name>
</gene>
<proteinExistence type="inferred from homology"/>
<name>A0A6A6H8I2_VIRVR</name>
<feature type="transmembrane region" description="Helical" evidence="4">
    <location>
        <begin position="376"/>
        <end position="396"/>
    </location>
</feature>
<organism evidence="6 7">
    <name type="scientific">Viridothelium virens</name>
    <name type="common">Speckled blister lichen</name>
    <name type="synonym">Trypethelium virens</name>
    <dbReference type="NCBI Taxonomy" id="1048519"/>
    <lineage>
        <taxon>Eukaryota</taxon>
        <taxon>Fungi</taxon>
        <taxon>Dikarya</taxon>
        <taxon>Ascomycota</taxon>
        <taxon>Pezizomycotina</taxon>
        <taxon>Dothideomycetes</taxon>
        <taxon>Dothideomycetes incertae sedis</taxon>
        <taxon>Trypetheliales</taxon>
        <taxon>Trypetheliaceae</taxon>
        <taxon>Viridothelium</taxon>
    </lineage>
</organism>
<feature type="region of interest" description="Disordered" evidence="3">
    <location>
        <begin position="616"/>
        <end position="635"/>
    </location>
</feature>
<keyword evidence="2 6" id="KW-0808">Transferase</keyword>
<dbReference type="InterPro" id="IPR006598">
    <property type="entry name" value="CAP10"/>
</dbReference>
<feature type="transmembrane region" description="Helical" evidence="4">
    <location>
        <begin position="207"/>
        <end position="225"/>
    </location>
</feature>
<dbReference type="SMART" id="SM00672">
    <property type="entry name" value="CAP10"/>
    <property type="match status" value="1"/>
</dbReference>
<evidence type="ECO:0000256" key="3">
    <source>
        <dbReference type="SAM" id="MobiDB-lite"/>
    </source>
</evidence>
<keyword evidence="7" id="KW-1185">Reference proteome</keyword>
<evidence type="ECO:0000313" key="7">
    <source>
        <dbReference type="Proteomes" id="UP000800092"/>
    </source>
</evidence>
<feature type="region of interest" description="Disordered" evidence="3">
    <location>
        <begin position="71"/>
        <end position="122"/>
    </location>
</feature>
<feature type="domain" description="Glycosyl transferase CAP10" evidence="5">
    <location>
        <begin position="703"/>
        <end position="1002"/>
    </location>
</feature>
<reference evidence="6" key="1">
    <citation type="journal article" date="2020" name="Stud. Mycol.">
        <title>101 Dothideomycetes genomes: a test case for predicting lifestyles and emergence of pathogens.</title>
        <authorList>
            <person name="Haridas S."/>
            <person name="Albert R."/>
            <person name="Binder M."/>
            <person name="Bloem J."/>
            <person name="Labutti K."/>
            <person name="Salamov A."/>
            <person name="Andreopoulos B."/>
            <person name="Baker S."/>
            <person name="Barry K."/>
            <person name="Bills G."/>
            <person name="Bluhm B."/>
            <person name="Cannon C."/>
            <person name="Castanera R."/>
            <person name="Culley D."/>
            <person name="Daum C."/>
            <person name="Ezra D."/>
            <person name="Gonzalez J."/>
            <person name="Henrissat B."/>
            <person name="Kuo A."/>
            <person name="Liang C."/>
            <person name="Lipzen A."/>
            <person name="Lutzoni F."/>
            <person name="Magnuson J."/>
            <person name="Mondo S."/>
            <person name="Nolan M."/>
            <person name="Ohm R."/>
            <person name="Pangilinan J."/>
            <person name="Park H.-J."/>
            <person name="Ramirez L."/>
            <person name="Alfaro M."/>
            <person name="Sun H."/>
            <person name="Tritt A."/>
            <person name="Yoshinaga Y."/>
            <person name="Zwiers L.-H."/>
            <person name="Turgeon B."/>
            <person name="Goodwin S."/>
            <person name="Spatafora J."/>
            <person name="Crous P."/>
            <person name="Grigoriev I."/>
        </authorList>
    </citation>
    <scope>NUCLEOTIDE SEQUENCE</scope>
    <source>
        <strain evidence="6">Tuck. ex Michener</strain>
    </source>
</reference>
<keyword evidence="4" id="KW-0812">Transmembrane</keyword>
<feature type="transmembrane region" description="Helical" evidence="4">
    <location>
        <begin position="32"/>
        <end position="54"/>
    </location>
</feature>
<feature type="transmembrane region" description="Helical" evidence="4">
    <location>
        <begin position="279"/>
        <end position="304"/>
    </location>
</feature>
<dbReference type="Pfam" id="PF05686">
    <property type="entry name" value="Glyco_transf_90"/>
    <property type="match status" value="1"/>
</dbReference>
<dbReference type="Proteomes" id="UP000800092">
    <property type="component" value="Unassembled WGS sequence"/>
</dbReference>
<sequence length="1048" mass="117624">MDSRTVLALCGLIVSSSYLSLTYDKSYAFDRPVHTSITVLAAAGIVLIGWNRVVRLIWRGRPKSQEYNALPLEELRNESPSPRSPRPRSPLPRSPISPGSPRFANGNGFPKSPKTKSDPAPPPSLKKLRITWVFLVVAICCRVKLLHWIARESQCATRSYVWAIPLVIALHDFWTVRRHEQFNEQDVVSPSRLAVIRSRITQSRYRFLLPTMCLALGSALVMAAADLPRSTYICAEVFRYRGIVPFSQALATMLDCCIIISSVGLVSRGRVSQTQEARSYSAVGWAFLSSSLILALGGTLVVIFRPGYRHWAFSLSFYYIRSLCAFASAALLSVLCALFALDGVGPLTTSVIVAFVCTYSRDSDSAWINRGPYPPVNTSLVLFSIFLYILGTFWYTRIGTPNEEYHSARSAKQRSSLVRLPGWMSITIVILFLLRIFLALSRTGQLSIHPIDEMIGNAQSLHQSWLKKAQAAESLSDAVSQYRIRYHRPPPPMFDQWYQWAKNKKTLIMNDFDQIHEDLLPFWGMAPQEIRQQTRDLIVNPANEVAGISIRGGRASIASNIPSEHKRMLDGLVNMVAKFAEYLPDMDLAINVLESPRVAVPYSTLRVMRDMGLRNADDRNTKDSSFSGDRGGQWQTITDGPVENPPIFQDNAGNQAFSEWGSVSCPTMSPSRLQRNWDLARLCTSCAAPHSDKSGAFLSNWTFSQDPCHQPDLASLHGLYVSPPSFRVHHNLLPVFSNSKAKGFQDILYPSIEEYAANGEAIHAPTDEHPDPPFAEKESTLFFRGAASEGISTGNNAWRSFLRQRFLHLLSPGAHTGTTSPILLPARNSESFIFSNIPDDTLRALLPANAKFTEIANCIDPDCILERVQFESASEGATSPPVSFQDFWKYKYLLDLDGSGHNTRFTAFLRSHSLVFKAGILREWWSNRVTAWKHFVPLDVRGHSLFPTLAYFHGFPETQDSKEFPPHEDAAQRIAEEGKRWADRVLRKEDMEVYMFRLLLEWGRMTDDRRDELGFGAREKWWEGTHVGIGQGKGDKKKSTLAKFIGGG</sequence>
<feature type="compositionally biased region" description="Polar residues" evidence="3">
    <location>
        <begin position="623"/>
        <end position="635"/>
    </location>
</feature>
<evidence type="ECO:0000256" key="2">
    <source>
        <dbReference type="ARBA" id="ARBA00022679"/>
    </source>
</evidence>
<evidence type="ECO:0000256" key="1">
    <source>
        <dbReference type="ARBA" id="ARBA00010118"/>
    </source>
</evidence>
<accession>A0A6A6H8I2</accession>
<evidence type="ECO:0000313" key="6">
    <source>
        <dbReference type="EMBL" id="KAF2234434.1"/>
    </source>
</evidence>
<dbReference type="PANTHER" id="PTHR12203">
    <property type="entry name" value="KDEL LYS-ASP-GLU-LEU CONTAINING - RELATED"/>
    <property type="match status" value="1"/>
</dbReference>
<keyword evidence="4" id="KW-0472">Membrane</keyword>
<feature type="transmembrane region" description="Helical" evidence="4">
    <location>
        <begin position="316"/>
        <end position="339"/>
    </location>
</feature>
<dbReference type="InterPro" id="IPR051091">
    <property type="entry name" value="O-Glucosyltr/Glycosyltrsf_90"/>
</dbReference>
<dbReference type="GO" id="GO:0016740">
    <property type="term" value="F:transferase activity"/>
    <property type="evidence" value="ECO:0007669"/>
    <property type="project" value="UniProtKB-KW"/>
</dbReference>